<dbReference type="EMBL" id="WSFT01000013">
    <property type="protein sequence ID" value="MBS4537125.1"/>
    <property type="molecule type" value="Genomic_DNA"/>
</dbReference>
<evidence type="ECO:0000313" key="1">
    <source>
        <dbReference type="EMBL" id="MBS4537125.1"/>
    </source>
</evidence>
<dbReference type="InterPro" id="IPR017850">
    <property type="entry name" value="Alkaline_phosphatase_core_sf"/>
</dbReference>
<dbReference type="AlphaFoldDB" id="A0A942Z7N0"/>
<evidence type="ECO:0000313" key="2">
    <source>
        <dbReference type="Proteomes" id="UP000724672"/>
    </source>
</evidence>
<organism evidence="1 2">
    <name type="scientific">Anaeromonas frigoriresistens</name>
    <dbReference type="NCBI Taxonomy" id="2683708"/>
    <lineage>
        <taxon>Bacteria</taxon>
        <taxon>Bacillati</taxon>
        <taxon>Bacillota</taxon>
        <taxon>Tissierellia</taxon>
        <taxon>Tissierellales</taxon>
        <taxon>Thermohalobacteraceae</taxon>
        <taxon>Anaeromonas</taxon>
    </lineage>
</organism>
<dbReference type="Gene3D" id="3.40.720.10">
    <property type="entry name" value="Alkaline Phosphatase, subunit A"/>
    <property type="match status" value="1"/>
</dbReference>
<dbReference type="CDD" id="cd16018">
    <property type="entry name" value="Enpp"/>
    <property type="match status" value="1"/>
</dbReference>
<dbReference type="GO" id="GO:0016787">
    <property type="term" value="F:hydrolase activity"/>
    <property type="evidence" value="ECO:0007669"/>
    <property type="project" value="UniProtKB-ARBA"/>
</dbReference>
<reference evidence="1" key="1">
    <citation type="submission" date="2019-12" db="EMBL/GenBank/DDBJ databases">
        <title>Clostridiaceae gen. nov. sp. nov., isolated from sediment in Xinjiang, China.</title>
        <authorList>
            <person name="Zhang R."/>
        </authorList>
    </citation>
    <scope>NUCLEOTIDE SEQUENCE</scope>
    <source>
        <strain evidence="1">D2Q-11</strain>
    </source>
</reference>
<comment type="caution">
    <text evidence="1">The sequence shown here is derived from an EMBL/GenBank/DDBJ whole genome shotgun (WGS) entry which is preliminary data.</text>
</comment>
<dbReference type="PANTHER" id="PTHR10151:SF120">
    <property type="entry name" value="BIS(5'-ADENOSYL)-TRIPHOSPHATASE"/>
    <property type="match status" value="1"/>
</dbReference>
<dbReference type="SUPFAM" id="SSF53649">
    <property type="entry name" value="Alkaline phosphatase-like"/>
    <property type="match status" value="1"/>
</dbReference>
<accession>A0A942Z7N0</accession>
<dbReference type="RefSeq" id="WP_203365057.1">
    <property type="nucleotide sequence ID" value="NZ_WSFT01000013.1"/>
</dbReference>
<dbReference type="PANTHER" id="PTHR10151">
    <property type="entry name" value="ECTONUCLEOTIDE PYROPHOSPHATASE/PHOSPHODIESTERASE"/>
    <property type="match status" value="1"/>
</dbReference>
<keyword evidence="2" id="KW-1185">Reference proteome</keyword>
<dbReference type="Pfam" id="PF01663">
    <property type="entry name" value="Phosphodiest"/>
    <property type="match status" value="1"/>
</dbReference>
<proteinExistence type="predicted"/>
<sequence length="433" mass="49794">MKRKTKYLIIISFDGLSTLDFEYINTLPNFKRFIQNSSYCRNVYSIYPSLTYPAHASIVTGKHPKNHKIINNTLIQPNRISPDWYWQRSYIKSQTFYDIAINNGMKVAALLWPVTGKSKIQYNMPEIFSNRPWQNQIIVSLLNGSPMYQIGMNHKYGNIRKGKSQPELDNFIQKCLINTLTNKKPDITMAHFTDLDTKRHYHGFDSKEAKDSLLRHDKRLGEILDCLKETDMDEDSTLVILGDHSSLNEDKIINFNVVLKEEGFIKVNSKNEIKEWKAILKNCGGSAYIYTKNNDSEMKNKIKKILEKFNSKYNCIEQILTSEEASYLGADSECDFMLEAKKGYYFLDSHRGEPIKNVKIEDVGNVPHITLSTHGYSPYKKDYTTVFIAKGKGIKPGVKIDNMSLVDQGGTFSRLLGFELENIDGRVLEEILD</sequence>
<protein>
    <submittedName>
        <fullName evidence="1">Alkaline phosphatase family protein</fullName>
    </submittedName>
</protein>
<name>A0A942Z7N0_9FIRM</name>
<dbReference type="InterPro" id="IPR002591">
    <property type="entry name" value="Phosphodiest/P_Trfase"/>
</dbReference>
<dbReference type="Proteomes" id="UP000724672">
    <property type="component" value="Unassembled WGS sequence"/>
</dbReference>
<gene>
    <name evidence="1" type="ORF">GOQ27_01545</name>
</gene>